<evidence type="ECO:0000313" key="2">
    <source>
        <dbReference type="EMBL" id="PGG97982.1"/>
    </source>
</evidence>
<feature type="signal peptide" evidence="1">
    <location>
        <begin position="1"/>
        <end position="20"/>
    </location>
</feature>
<comment type="caution">
    <text evidence="2">The sequence shown here is derived from an EMBL/GenBank/DDBJ whole genome shotgun (WGS) entry which is preliminary data.</text>
</comment>
<dbReference type="Gene3D" id="2.40.160.20">
    <property type="match status" value="1"/>
</dbReference>
<name>A0A2B7WMY5_POLH7</name>
<reference evidence="2 3" key="1">
    <citation type="submission" date="2017-10" db="EMBL/GenBank/DDBJ databases">
        <title>Comparative genomics in systemic dimorphic fungi from Ajellomycetaceae.</title>
        <authorList>
            <person name="Munoz J.F."/>
            <person name="Mcewen J.G."/>
            <person name="Clay O.K."/>
            <person name="Cuomo C.A."/>
        </authorList>
    </citation>
    <scope>NUCLEOTIDE SEQUENCE [LARGE SCALE GENOMIC DNA]</scope>
    <source>
        <strain evidence="2 3">UAMH7299</strain>
    </source>
</reference>
<dbReference type="Proteomes" id="UP000224634">
    <property type="component" value="Unassembled WGS sequence"/>
</dbReference>
<dbReference type="STRING" id="1447883.A0A2B7WMY5"/>
<dbReference type="InterPro" id="IPR020915">
    <property type="entry name" value="UPF0311"/>
</dbReference>
<evidence type="ECO:0000313" key="3">
    <source>
        <dbReference type="Proteomes" id="UP000224634"/>
    </source>
</evidence>
<keyword evidence="3" id="KW-1185">Reference proteome</keyword>
<sequence>MKLSSFFLFSVLSLAAPALSAPRHKDNKPQPPKTTFLFSANITLSPFTLIGNTGFGERVVVGVSDGAFKGPKLAGKITGGLVTSLEHGDVHRADATYLLQTNDGTNIMVIEHAVIPYIEVLFEVAADSKYAWLNSVTAWATGDESDEGELSLNFWELAPRE</sequence>
<organism evidence="2 3">
    <name type="scientific">Polytolypa hystricis (strain UAMH7299)</name>
    <dbReference type="NCBI Taxonomy" id="1447883"/>
    <lineage>
        <taxon>Eukaryota</taxon>
        <taxon>Fungi</taxon>
        <taxon>Dikarya</taxon>
        <taxon>Ascomycota</taxon>
        <taxon>Pezizomycotina</taxon>
        <taxon>Eurotiomycetes</taxon>
        <taxon>Eurotiomycetidae</taxon>
        <taxon>Onygenales</taxon>
        <taxon>Onygenales incertae sedis</taxon>
        <taxon>Polytolypa</taxon>
    </lineage>
</organism>
<dbReference type="PANTHER" id="PTHR37315">
    <property type="entry name" value="UPF0311 PROTEIN BLR7842"/>
    <property type="match status" value="1"/>
</dbReference>
<dbReference type="Pfam" id="PF11578">
    <property type="entry name" value="DUF3237"/>
    <property type="match status" value="1"/>
</dbReference>
<keyword evidence="1" id="KW-0732">Signal</keyword>
<dbReference type="AlphaFoldDB" id="A0A2B7WMY5"/>
<dbReference type="EMBL" id="PDNA01000306">
    <property type="protein sequence ID" value="PGG97982.1"/>
    <property type="molecule type" value="Genomic_DNA"/>
</dbReference>
<feature type="chain" id="PRO_5012631891" evidence="1">
    <location>
        <begin position="21"/>
        <end position="161"/>
    </location>
</feature>
<dbReference type="PANTHER" id="PTHR37315:SF1">
    <property type="entry name" value="UPF0311 PROTEIN BLR7842"/>
    <property type="match status" value="1"/>
</dbReference>
<protein>
    <submittedName>
        <fullName evidence="2">Uncharacterized protein</fullName>
    </submittedName>
</protein>
<evidence type="ECO:0000256" key="1">
    <source>
        <dbReference type="SAM" id="SignalP"/>
    </source>
</evidence>
<dbReference type="OrthoDB" id="2544694at2759"/>
<gene>
    <name evidence="2" type="ORF">AJ80_09604</name>
</gene>
<accession>A0A2B7WMY5</accession>
<proteinExistence type="predicted"/>